<sequence>MRWKSEAYPAIRETEMWIGWGVLLCLLEVGSSSEVITQQPSLVLQKDQPAQLECYPIKGHNDMYWYRQDAGQEPQLLFMFRSKESIDTGKTLPRFTAEWPQSGSCKLKISSVKPEDSSVYLCASSLGTALQSHLLFVQKPQCV</sequence>
<dbReference type="Proteomes" id="UP000827872">
    <property type="component" value="Linkage Group LG07"/>
</dbReference>
<gene>
    <name evidence="1" type="ORF">K3G42_025578</name>
</gene>
<accession>A0ACB8ES76</accession>
<comment type="caution">
    <text evidence="1">The sequence shown here is derived from an EMBL/GenBank/DDBJ whole genome shotgun (WGS) entry which is preliminary data.</text>
</comment>
<dbReference type="EMBL" id="CM037620">
    <property type="protein sequence ID" value="KAH7995446.1"/>
    <property type="molecule type" value="Genomic_DNA"/>
</dbReference>
<evidence type="ECO:0000313" key="2">
    <source>
        <dbReference type="Proteomes" id="UP000827872"/>
    </source>
</evidence>
<keyword evidence="2" id="KW-1185">Reference proteome</keyword>
<proteinExistence type="predicted"/>
<reference evidence="1" key="1">
    <citation type="submission" date="2021-08" db="EMBL/GenBank/DDBJ databases">
        <title>The first chromosome-level gecko genome reveals the dynamic sex chromosomes of Neotropical dwarf geckos (Sphaerodactylidae: Sphaerodactylus).</title>
        <authorList>
            <person name="Pinto B.J."/>
            <person name="Keating S.E."/>
            <person name="Gamble T."/>
        </authorList>
    </citation>
    <scope>NUCLEOTIDE SEQUENCE</scope>
    <source>
        <strain evidence="1">TG3544</strain>
    </source>
</reference>
<evidence type="ECO:0000313" key="1">
    <source>
        <dbReference type="EMBL" id="KAH7995446.1"/>
    </source>
</evidence>
<name>A0ACB8ES76_9SAUR</name>
<organism evidence="1 2">
    <name type="scientific">Sphaerodactylus townsendi</name>
    <dbReference type="NCBI Taxonomy" id="933632"/>
    <lineage>
        <taxon>Eukaryota</taxon>
        <taxon>Metazoa</taxon>
        <taxon>Chordata</taxon>
        <taxon>Craniata</taxon>
        <taxon>Vertebrata</taxon>
        <taxon>Euteleostomi</taxon>
        <taxon>Lepidosauria</taxon>
        <taxon>Squamata</taxon>
        <taxon>Bifurcata</taxon>
        <taxon>Gekkota</taxon>
        <taxon>Sphaerodactylidae</taxon>
        <taxon>Sphaerodactylus</taxon>
    </lineage>
</organism>
<protein>
    <submittedName>
        <fullName evidence="1">Uncharacterized protein</fullName>
    </submittedName>
</protein>